<reference evidence="5 6" key="1">
    <citation type="submission" date="2018-06" db="EMBL/GenBank/DDBJ databases">
        <authorList>
            <consortium name="Pathogen Informatics"/>
            <person name="Doyle S."/>
        </authorList>
    </citation>
    <scope>NUCLEOTIDE SEQUENCE [LARGE SCALE GENOMIC DNA]</scope>
    <source>
        <strain evidence="5 6">NCTC7807</strain>
    </source>
</reference>
<name>A0A380NA31_STRGR</name>
<dbReference type="InterPro" id="IPR041664">
    <property type="entry name" value="AAA_16"/>
</dbReference>
<dbReference type="SUPFAM" id="SSF46894">
    <property type="entry name" value="C-terminal effector domain of the bipartite response regulators"/>
    <property type="match status" value="1"/>
</dbReference>
<dbReference type="GO" id="GO:0005737">
    <property type="term" value="C:cytoplasm"/>
    <property type="evidence" value="ECO:0007669"/>
    <property type="project" value="TreeGrafter"/>
</dbReference>
<dbReference type="Pfam" id="PF00196">
    <property type="entry name" value="GerE"/>
    <property type="match status" value="1"/>
</dbReference>
<evidence type="ECO:0000256" key="3">
    <source>
        <dbReference type="SAM" id="MobiDB-lite"/>
    </source>
</evidence>
<dbReference type="GO" id="GO:0005524">
    <property type="term" value="F:ATP binding"/>
    <property type="evidence" value="ECO:0007669"/>
    <property type="project" value="UniProtKB-KW"/>
</dbReference>
<evidence type="ECO:0000313" key="5">
    <source>
        <dbReference type="EMBL" id="SUP34291.1"/>
    </source>
</evidence>
<dbReference type="GO" id="GO:0004016">
    <property type="term" value="F:adenylate cyclase activity"/>
    <property type="evidence" value="ECO:0007669"/>
    <property type="project" value="TreeGrafter"/>
</dbReference>
<feature type="domain" description="HTH luxR-type" evidence="4">
    <location>
        <begin position="886"/>
        <end position="951"/>
    </location>
</feature>
<dbReference type="PROSITE" id="PS00622">
    <property type="entry name" value="HTH_LUXR_1"/>
    <property type="match status" value="1"/>
</dbReference>
<dbReference type="EMBL" id="UHID01000005">
    <property type="protein sequence ID" value="SUP34291.1"/>
    <property type="molecule type" value="Genomic_DNA"/>
</dbReference>
<sequence>MTSPARTVSPDQPLVGRGGQLDALGRHAEAARSGRPRLVLLDGPAGIGKTALLEAALAKGGPLSGMTALHGACRAVDVATGYSGVRALFGGLGLTGRRSRNSRLLEGGARRALPALAADPGELDPDPGSTFSVLQGLYWLAANLMADGPLVLVLDDAQWCDERSLRWLDFLLRRADGLPLLVVAAHRTGTGLPAPDALADLVAHHLPAPLRLSPLDTAETTELTAGFFPGQKPLPSFVGHLLSVTGGSPLAIVRLLRDLRSAGMGPDGPGEARLAGAGEKVVAASVQGVLGQQPGWVRQVARAVAVLGQEEPAYLAALAGVSVVHVEEAVEILRHAGLVHPERLEPAHDLVRAAVLDTLGGSATAALRGRAARLLSDIGRPPEESAAHLLLLPGASDDWALSVLRAAAAQAEQRGASEAAARYLERVREAGPEDPVVLSRLGKALAETDPARSVTLLHEAHTLTADVRARAATAVQYGLTCLAVQQAPEGARVLTETLHALDSELGPAPEPADRELRTLAESALLIVGSDEKSTLPDALRLAAGLTPPPGDTPAQRQQLAMLSVLRAADGGGAEETARRARRALRAPGVPLGVWSLLPASLALSLADENEAADEVLETVLRDSRDSAAVWTYVLALSTRSLFRLENGAVTDAMADAQTASEILGQERWGDTTTMPHTAYASVLTERGDPARALAALDAIKRPHLDRFVWEYHWYLMARGRALAADGDPGGALEVFRGCGDSMAEAGLTNPVLAPWWLEAACLLGADGHGAEAYEAAAHGTRLAERWGTPRALGYAALARGAAARGQARTGALRQAVSLLAESPARAQHARASLSLGRALVADGAVREGREHMREAVGLARRCGCVALARQARDDLVAAGGRMREVTASPLDMLTGTERTVAGLVASGAGNREVAESLFVTVRTVELHLTSVYRKLGVARRGELAEALRADGTAAASRPAGRLRDAKKRKP</sequence>
<gene>
    <name evidence="5" type="primary">nreC_2</name>
    <name evidence="5" type="ORF">NCTC7807_01724</name>
</gene>
<dbReference type="InterPro" id="IPR000792">
    <property type="entry name" value="Tscrpt_reg_LuxR_C"/>
</dbReference>
<feature type="region of interest" description="Disordered" evidence="3">
    <location>
        <begin position="950"/>
        <end position="970"/>
    </location>
</feature>
<dbReference type="GO" id="GO:0003677">
    <property type="term" value="F:DNA binding"/>
    <property type="evidence" value="ECO:0007669"/>
    <property type="project" value="InterPro"/>
</dbReference>
<dbReference type="AlphaFoldDB" id="A0A380NA31"/>
<dbReference type="PANTHER" id="PTHR16305:SF35">
    <property type="entry name" value="TRANSCRIPTIONAL ACTIVATOR DOMAIN"/>
    <property type="match status" value="1"/>
</dbReference>
<dbReference type="PROSITE" id="PS50043">
    <property type="entry name" value="HTH_LUXR_2"/>
    <property type="match status" value="1"/>
</dbReference>
<dbReference type="GO" id="GO:0006355">
    <property type="term" value="P:regulation of DNA-templated transcription"/>
    <property type="evidence" value="ECO:0007669"/>
    <property type="project" value="InterPro"/>
</dbReference>
<dbReference type="Proteomes" id="UP000254150">
    <property type="component" value="Unassembled WGS sequence"/>
</dbReference>
<protein>
    <submittedName>
        <fullName evidence="5">LuxR family transcriptional regulator FscRIV</fullName>
    </submittedName>
</protein>
<keyword evidence="2" id="KW-0067">ATP-binding</keyword>
<dbReference type="Pfam" id="PF13191">
    <property type="entry name" value="AAA_16"/>
    <property type="match status" value="1"/>
</dbReference>
<keyword evidence="1" id="KW-0547">Nucleotide-binding</keyword>
<dbReference type="RefSeq" id="WP_100457010.1">
    <property type="nucleotide sequence ID" value="NZ_UHID01000005.1"/>
</dbReference>
<dbReference type="CDD" id="cd06170">
    <property type="entry name" value="LuxR_C_like"/>
    <property type="match status" value="1"/>
</dbReference>
<dbReference type="InterPro" id="IPR027417">
    <property type="entry name" value="P-loop_NTPase"/>
</dbReference>
<evidence type="ECO:0000259" key="4">
    <source>
        <dbReference type="PROSITE" id="PS50043"/>
    </source>
</evidence>
<dbReference type="Gene3D" id="1.10.10.10">
    <property type="entry name" value="Winged helix-like DNA-binding domain superfamily/Winged helix DNA-binding domain"/>
    <property type="match status" value="1"/>
</dbReference>
<evidence type="ECO:0000256" key="2">
    <source>
        <dbReference type="ARBA" id="ARBA00022840"/>
    </source>
</evidence>
<dbReference type="InterPro" id="IPR011990">
    <property type="entry name" value="TPR-like_helical_dom_sf"/>
</dbReference>
<proteinExistence type="predicted"/>
<organism evidence="5 6">
    <name type="scientific">Streptomyces griseus</name>
    <dbReference type="NCBI Taxonomy" id="1911"/>
    <lineage>
        <taxon>Bacteria</taxon>
        <taxon>Bacillati</taxon>
        <taxon>Actinomycetota</taxon>
        <taxon>Actinomycetes</taxon>
        <taxon>Kitasatosporales</taxon>
        <taxon>Streptomycetaceae</taxon>
        <taxon>Streptomyces</taxon>
    </lineage>
</organism>
<evidence type="ECO:0000256" key="1">
    <source>
        <dbReference type="ARBA" id="ARBA00022741"/>
    </source>
</evidence>
<dbReference type="InterPro" id="IPR016032">
    <property type="entry name" value="Sig_transdc_resp-reg_C-effctor"/>
</dbReference>
<dbReference type="SUPFAM" id="SSF52540">
    <property type="entry name" value="P-loop containing nucleoside triphosphate hydrolases"/>
    <property type="match status" value="1"/>
</dbReference>
<dbReference type="PANTHER" id="PTHR16305">
    <property type="entry name" value="TESTICULAR SOLUBLE ADENYLYL CYCLASE"/>
    <property type="match status" value="1"/>
</dbReference>
<dbReference type="InterPro" id="IPR036388">
    <property type="entry name" value="WH-like_DNA-bd_sf"/>
</dbReference>
<dbReference type="SMART" id="SM00421">
    <property type="entry name" value="HTH_LUXR"/>
    <property type="match status" value="1"/>
</dbReference>
<accession>A0A380NA31</accession>
<dbReference type="PRINTS" id="PR00038">
    <property type="entry name" value="HTHLUXR"/>
</dbReference>
<evidence type="ECO:0000313" key="6">
    <source>
        <dbReference type="Proteomes" id="UP000254150"/>
    </source>
</evidence>
<dbReference type="Gene3D" id="1.25.40.10">
    <property type="entry name" value="Tetratricopeptide repeat domain"/>
    <property type="match status" value="1"/>
</dbReference>
<dbReference type="SUPFAM" id="SSF48452">
    <property type="entry name" value="TPR-like"/>
    <property type="match status" value="1"/>
</dbReference>